<evidence type="ECO:0000313" key="2">
    <source>
        <dbReference type="Proteomes" id="UP000012062"/>
    </source>
</evidence>
<sequence>MIHHTTRSKVTDDWLSHPLSNMGMSVPRDRCLANWAMPHSWNVSRESTKESHRDWNALSPH</sequence>
<organism evidence="1 2">
    <name type="scientific">Mesorhizobium metallidurans STM 2683</name>
    <dbReference type="NCBI Taxonomy" id="1297569"/>
    <lineage>
        <taxon>Bacteria</taxon>
        <taxon>Pseudomonadati</taxon>
        <taxon>Pseudomonadota</taxon>
        <taxon>Alphaproteobacteria</taxon>
        <taxon>Hyphomicrobiales</taxon>
        <taxon>Phyllobacteriaceae</taxon>
        <taxon>Mesorhizobium</taxon>
    </lineage>
</organism>
<name>M5EH32_9HYPH</name>
<gene>
    <name evidence="1" type="ORF">MESS2_110102</name>
</gene>
<proteinExistence type="predicted"/>
<protein>
    <submittedName>
        <fullName evidence="1">Uncharacterized protein</fullName>
    </submittedName>
</protein>
<keyword evidence="2" id="KW-1185">Reference proteome</keyword>
<dbReference type="AlphaFoldDB" id="M5EH32"/>
<dbReference type="STRING" id="1297569.MESS2_110102"/>
<dbReference type="Proteomes" id="UP000012062">
    <property type="component" value="Unassembled WGS sequence"/>
</dbReference>
<accession>M5EH32</accession>
<reference evidence="1 2" key="1">
    <citation type="submission" date="2013-02" db="EMBL/GenBank/DDBJ databases">
        <authorList>
            <person name="Genoscope - CEA"/>
        </authorList>
    </citation>
    <scope>NUCLEOTIDE SEQUENCE [LARGE SCALE GENOMIC DNA]</scope>
    <source>
        <strain evidence="1 2">STM 2683</strain>
    </source>
</reference>
<dbReference type="EMBL" id="CAUM01000013">
    <property type="protein sequence ID" value="CCV03682.1"/>
    <property type="molecule type" value="Genomic_DNA"/>
</dbReference>
<comment type="caution">
    <text evidence="1">The sequence shown here is derived from an EMBL/GenBank/DDBJ whole genome shotgun (WGS) entry which is preliminary data.</text>
</comment>
<evidence type="ECO:0000313" key="1">
    <source>
        <dbReference type="EMBL" id="CCV03682.1"/>
    </source>
</evidence>